<comment type="caution">
    <text evidence="3">The sequence shown here is derived from an EMBL/GenBank/DDBJ whole genome shotgun (WGS) entry which is preliminary data.</text>
</comment>
<name>A0A166JLY9_NODSP</name>
<feature type="chain" id="PRO_5007875895" evidence="1">
    <location>
        <begin position="28"/>
        <end position="304"/>
    </location>
</feature>
<protein>
    <submittedName>
        <fullName evidence="3">PEP-CTERM domain protein</fullName>
    </submittedName>
</protein>
<dbReference type="Proteomes" id="UP000076555">
    <property type="component" value="Unassembled WGS sequence"/>
</dbReference>
<dbReference type="NCBIfam" id="TIGR02595">
    <property type="entry name" value="PEP_CTERM"/>
    <property type="match status" value="1"/>
</dbReference>
<dbReference type="InterPro" id="IPR013424">
    <property type="entry name" value="Ice-binding_C"/>
</dbReference>
<evidence type="ECO:0000313" key="3">
    <source>
        <dbReference type="EMBL" id="KZL49872.1"/>
    </source>
</evidence>
<evidence type="ECO:0000313" key="4">
    <source>
        <dbReference type="Proteomes" id="UP000076555"/>
    </source>
</evidence>
<dbReference type="NCBIfam" id="NF038133">
    <property type="entry name" value="choice_anch_L"/>
    <property type="match status" value="1"/>
</dbReference>
<dbReference type="OrthoDB" id="573436at2"/>
<gene>
    <name evidence="3" type="ORF">A2T98_10455</name>
</gene>
<evidence type="ECO:0000256" key="1">
    <source>
        <dbReference type="SAM" id="SignalP"/>
    </source>
</evidence>
<dbReference type="NCBIfam" id="TIGR04155">
    <property type="entry name" value="cyano_PEP"/>
    <property type="match status" value="1"/>
</dbReference>
<keyword evidence="1" id="KW-0732">Signal</keyword>
<dbReference type="RefSeq" id="WP_063872716.1">
    <property type="nucleotide sequence ID" value="NZ_CAWMRI010000126.1"/>
</dbReference>
<dbReference type="InterPro" id="IPR049804">
    <property type="entry name" value="Choice_anch_L"/>
</dbReference>
<dbReference type="Pfam" id="PF07589">
    <property type="entry name" value="PEP-CTERM"/>
    <property type="match status" value="1"/>
</dbReference>
<sequence>MNSLTKFLSHSAFTLVGLGIATVPAHALTVNTTDDANALVNQIVGSGITFSNATYTGAPAASGIFTNGLSSGIGIGNGIILTSGDANLAVGPNNAGSAGESNGLPGDADLDSLIPGNTLDASVLEFDFVSDSGNLFFNYVFASEEYPQFVNSPFNDVFAFFLNGQNLALIPGTTTPVSINTVNGGNPIGTDATNPQFFIDNSTGAFNIEYDGFTTIFTAQATGLVPGSTNTIKLAIADTSDTALDSAVFIQGGAFAAEPTPTPVLSPVVSVPEPTTILGLLAFGAFGAATGLKRKQQYKTIAPV</sequence>
<accession>A0A166JLY9</accession>
<dbReference type="InterPro" id="IPR026374">
    <property type="entry name" value="Cyano_PEP"/>
</dbReference>
<feature type="domain" description="Ice-binding protein C-terminal" evidence="2">
    <location>
        <begin position="270"/>
        <end position="294"/>
    </location>
</feature>
<reference evidence="3 4" key="1">
    <citation type="submission" date="2016-04" db="EMBL/GenBank/DDBJ databases">
        <title>Draft Genome Assembly of the Bloom-forming Cyanobacterium Nodularia spumigena Strain CENA596 in Shrimp Production Ponds.</title>
        <authorList>
            <person name="Popin R.V."/>
            <person name="Rigonato J."/>
            <person name="Abreu V.A."/>
            <person name="Andreote A.P."/>
            <person name="Silveira S.B."/>
            <person name="Odebrecht C."/>
            <person name="Fiore M.F."/>
        </authorList>
    </citation>
    <scope>NUCLEOTIDE SEQUENCE [LARGE SCALE GENOMIC DNA]</scope>
    <source>
        <strain evidence="3 4">CENA596</strain>
    </source>
</reference>
<organism evidence="3 4">
    <name type="scientific">Nodularia spumigena CENA596</name>
    <dbReference type="NCBI Taxonomy" id="1819295"/>
    <lineage>
        <taxon>Bacteria</taxon>
        <taxon>Bacillati</taxon>
        <taxon>Cyanobacteriota</taxon>
        <taxon>Cyanophyceae</taxon>
        <taxon>Nostocales</taxon>
        <taxon>Nodulariaceae</taxon>
        <taxon>Nodularia</taxon>
    </lineage>
</organism>
<feature type="signal peptide" evidence="1">
    <location>
        <begin position="1"/>
        <end position="27"/>
    </location>
</feature>
<proteinExistence type="predicted"/>
<dbReference type="AlphaFoldDB" id="A0A166JLY9"/>
<evidence type="ECO:0000259" key="2">
    <source>
        <dbReference type="Pfam" id="PF07589"/>
    </source>
</evidence>
<dbReference type="EMBL" id="LWAJ01000126">
    <property type="protein sequence ID" value="KZL49872.1"/>
    <property type="molecule type" value="Genomic_DNA"/>
</dbReference>